<dbReference type="InterPro" id="IPR000210">
    <property type="entry name" value="BTB/POZ_dom"/>
</dbReference>
<dbReference type="Gene3D" id="3.30.710.10">
    <property type="entry name" value="Potassium Channel Kv1.1, Chain A"/>
    <property type="match status" value="1"/>
</dbReference>
<keyword evidence="3" id="KW-1185">Reference proteome</keyword>
<dbReference type="PANTHER" id="PTHR24413">
    <property type="entry name" value="SPECKLE-TYPE POZ PROTEIN"/>
    <property type="match status" value="1"/>
</dbReference>
<evidence type="ECO:0000313" key="2">
    <source>
        <dbReference type="EMBL" id="TMS32804.1"/>
    </source>
</evidence>
<reference evidence="2 3" key="1">
    <citation type="journal article" date="2015" name="Genome Biol.">
        <title>Comparative genomics of Steinernema reveals deeply conserved gene regulatory networks.</title>
        <authorList>
            <person name="Dillman A.R."/>
            <person name="Macchietto M."/>
            <person name="Porter C.F."/>
            <person name="Rogers A."/>
            <person name="Williams B."/>
            <person name="Antoshechkin I."/>
            <person name="Lee M.M."/>
            <person name="Goodwin Z."/>
            <person name="Lu X."/>
            <person name="Lewis E.E."/>
            <person name="Goodrich-Blair H."/>
            <person name="Stock S.P."/>
            <person name="Adams B.J."/>
            <person name="Sternberg P.W."/>
            <person name="Mortazavi A."/>
        </authorList>
    </citation>
    <scope>NUCLEOTIDE SEQUENCE [LARGE SCALE GENOMIC DNA]</scope>
    <source>
        <strain evidence="2 3">ALL</strain>
    </source>
</reference>
<dbReference type="EMBL" id="AZBU02000001">
    <property type="protein sequence ID" value="TMS32804.1"/>
    <property type="molecule type" value="Genomic_DNA"/>
</dbReference>
<sequence length="224" mass="25223">MPADSIVVTVDIAAAVDTVTTTVDEPLESIDFERQLGEDYLRLLQDDVLTDFTIRIGNRDIRTHRAILAARSPVFAAMFAHSDTKEAKEGVLVIEDLDYEVVKDMLMFIYSGRTSGKPDLAHDLLVAADKYRLDELKRYCEQAMIQDITTDNVCQQFVIGHMYNADRLKQRAADFMKLNLTAITNTSGWDELITQHPSLVTSIVRYVDCKKAPSCDDVSNSNRI</sequence>
<comment type="caution">
    <text evidence="2">The sequence shown here is derived from an EMBL/GenBank/DDBJ whole genome shotgun (WGS) entry which is preliminary data.</text>
</comment>
<gene>
    <name evidence="2" type="ORF">L596_000605</name>
</gene>
<organism evidence="2 3">
    <name type="scientific">Steinernema carpocapsae</name>
    <name type="common">Entomopathogenic nematode</name>
    <dbReference type="NCBI Taxonomy" id="34508"/>
    <lineage>
        <taxon>Eukaryota</taxon>
        <taxon>Metazoa</taxon>
        <taxon>Ecdysozoa</taxon>
        <taxon>Nematoda</taxon>
        <taxon>Chromadorea</taxon>
        <taxon>Rhabditida</taxon>
        <taxon>Tylenchina</taxon>
        <taxon>Panagrolaimomorpha</taxon>
        <taxon>Strongyloidoidea</taxon>
        <taxon>Steinernematidae</taxon>
        <taxon>Steinernema</taxon>
    </lineage>
</organism>
<dbReference type="InterPro" id="IPR011333">
    <property type="entry name" value="SKP1/BTB/POZ_sf"/>
</dbReference>
<dbReference type="Proteomes" id="UP000298663">
    <property type="component" value="Unassembled WGS sequence"/>
</dbReference>
<dbReference type="AlphaFoldDB" id="A0A4U8UIY1"/>
<dbReference type="STRING" id="34508.A0A4U8UIY1"/>
<evidence type="ECO:0000259" key="1">
    <source>
        <dbReference type="PROSITE" id="PS50097"/>
    </source>
</evidence>
<dbReference type="PROSITE" id="PS50097">
    <property type="entry name" value="BTB"/>
    <property type="match status" value="1"/>
</dbReference>
<proteinExistence type="predicted"/>
<accession>A0A4U8UIY1</accession>
<name>A0A4U8UIY1_STECR</name>
<dbReference type="Gene3D" id="1.25.40.420">
    <property type="match status" value="1"/>
</dbReference>
<feature type="domain" description="BTB" evidence="1">
    <location>
        <begin position="50"/>
        <end position="118"/>
    </location>
</feature>
<dbReference type="SUPFAM" id="SSF54695">
    <property type="entry name" value="POZ domain"/>
    <property type="match status" value="1"/>
</dbReference>
<evidence type="ECO:0000313" key="3">
    <source>
        <dbReference type="Proteomes" id="UP000298663"/>
    </source>
</evidence>
<dbReference type="SMART" id="SM00225">
    <property type="entry name" value="BTB"/>
    <property type="match status" value="1"/>
</dbReference>
<dbReference type="FunFam" id="3.30.710.10:FF:000159">
    <property type="entry name" value="Speckle-type POZ protein B"/>
    <property type="match status" value="1"/>
</dbReference>
<protein>
    <recommendedName>
        <fullName evidence="1">BTB domain-containing protein</fullName>
    </recommendedName>
</protein>
<dbReference type="Pfam" id="PF00651">
    <property type="entry name" value="BTB"/>
    <property type="match status" value="1"/>
</dbReference>
<reference evidence="2 3" key="2">
    <citation type="journal article" date="2019" name="G3 (Bethesda)">
        <title>Hybrid Assembly of the Genome of the Entomopathogenic Nematode Steinernema carpocapsae Identifies the X-Chromosome.</title>
        <authorList>
            <person name="Serra L."/>
            <person name="Macchietto M."/>
            <person name="Macias-Munoz A."/>
            <person name="McGill C.J."/>
            <person name="Rodriguez I.M."/>
            <person name="Rodriguez B."/>
            <person name="Murad R."/>
            <person name="Mortazavi A."/>
        </authorList>
    </citation>
    <scope>NUCLEOTIDE SEQUENCE [LARGE SCALE GENOMIC DNA]</scope>
    <source>
        <strain evidence="2 3">ALL</strain>
    </source>
</reference>
<dbReference type="OrthoDB" id="6359816at2759"/>